<dbReference type="KEGG" id="vne:CFK40_14675"/>
<evidence type="ECO:0000313" key="2">
    <source>
        <dbReference type="Proteomes" id="UP000204391"/>
    </source>
</evidence>
<sequence>MYRIGVIGPHSSVEQILRLAKRFDKSMNFISYPYTEFQETENIVLNDEHQVDAWVFSGHIPYMIAKNALGKEENLVYIHHSESGIYQCLLHMAYYQGKFLERVSIDEITSSHLEQALQQLDIVPKEVYVKNFNVDTKSQELIDFHLDLWRNGKTEGALTCFEAVYVGLKESGMPAYRISLTNMEINQALRILAEKVRTFYFKDTQIGVEIIEIEHFDTIVKKAKSSYHLQYLEIKLKETFLRLCEILDGSLLEKGNGRYVIFSSRGTIEREINELTETVAQVSIECHTTVAVGIGFGKTVHSAELNAGRAIQQSKEKAERGIVIVQEDGRIRESVGKEKELTYSYRIDDKDFLNKLKKVNISVKNYNKIYAVIKRMGWNDFTINDLASHLYWDGRNTRRIIGSLCEVDLAECVGEDSSSTRGRPSRIYRLIQTESETV</sequence>
<dbReference type="Proteomes" id="UP000204391">
    <property type="component" value="Chromosome"/>
</dbReference>
<dbReference type="InterPro" id="IPR043128">
    <property type="entry name" value="Rev_trsase/Diguanyl_cyclase"/>
</dbReference>
<proteinExistence type="predicted"/>
<dbReference type="RefSeq" id="WP_089533088.1">
    <property type="nucleotide sequence ID" value="NZ_CP022437.1"/>
</dbReference>
<accession>A0A221MES6</accession>
<evidence type="ECO:0008006" key="3">
    <source>
        <dbReference type="Google" id="ProtNLM"/>
    </source>
</evidence>
<evidence type="ECO:0000313" key="1">
    <source>
        <dbReference type="EMBL" id="ASN06176.1"/>
    </source>
</evidence>
<reference evidence="1 2" key="1">
    <citation type="journal article" date="2003" name="Int. J. Syst. Evol. Microbiol.">
        <title>Virgibacillus carmonensis sp. nov., Virgibacillus necropolis sp. nov. and Virgibacillus picturae sp. nov., three novel species isolated from deteriorated mural paintings, transfer of the species of the genus salibacillus to Virgibacillus, as Virgibacillus marismortui comb. nov. and Virgibacillus salexigens comb. nov., and emended description of the genus Virgibacillus.</title>
        <authorList>
            <person name="Heyrman J."/>
            <person name="Logan N.A."/>
            <person name="Busse H.J."/>
            <person name="Balcaen A."/>
            <person name="Lebbe L."/>
            <person name="Rodriguez-Diaz M."/>
            <person name="Swings J."/>
            <person name="De Vos P."/>
        </authorList>
    </citation>
    <scope>NUCLEOTIDE SEQUENCE [LARGE SCALE GENOMIC DNA]</scope>
    <source>
        <strain evidence="1 2">LMG 19488</strain>
    </source>
</reference>
<name>A0A221MES6_9BACI</name>
<dbReference type="EMBL" id="CP022437">
    <property type="protein sequence ID" value="ASN06176.1"/>
    <property type="molecule type" value="Genomic_DNA"/>
</dbReference>
<dbReference type="Gene3D" id="3.30.70.270">
    <property type="match status" value="1"/>
</dbReference>
<gene>
    <name evidence="1" type="ORF">CFK40_14675</name>
</gene>
<protein>
    <recommendedName>
        <fullName evidence="3">Transcriptional regulator</fullName>
    </recommendedName>
</protein>
<keyword evidence="2" id="KW-1185">Reference proteome</keyword>
<dbReference type="OrthoDB" id="4986073at2"/>
<organism evidence="1 2">
    <name type="scientific">Virgibacillus necropolis</name>
    <dbReference type="NCBI Taxonomy" id="163877"/>
    <lineage>
        <taxon>Bacteria</taxon>
        <taxon>Bacillati</taxon>
        <taxon>Bacillota</taxon>
        <taxon>Bacilli</taxon>
        <taxon>Bacillales</taxon>
        <taxon>Bacillaceae</taxon>
        <taxon>Virgibacillus</taxon>
    </lineage>
</organism>
<dbReference type="AlphaFoldDB" id="A0A221MES6"/>